<organism evidence="5 6">
    <name type="scientific">Burkholderia ubonensis</name>
    <dbReference type="NCBI Taxonomy" id="101571"/>
    <lineage>
        <taxon>Bacteria</taxon>
        <taxon>Pseudomonadati</taxon>
        <taxon>Pseudomonadota</taxon>
        <taxon>Betaproteobacteria</taxon>
        <taxon>Burkholderiales</taxon>
        <taxon>Burkholderiaceae</taxon>
        <taxon>Burkholderia</taxon>
        <taxon>Burkholderia cepacia complex</taxon>
    </lineage>
</organism>
<gene>
    <name evidence="5" type="ORF">WL73_13130</name>
</gene>
<protein>
    <submittedName>
        <fullName evidence="5">Fimbrial protein</fullName>
    </submittedName>
</protein>
<dbReference type="SUPFAM" id="SSF49401">
    <property type="entry name" value="Bacterial adhesins"/>
    <property type="match status" value="1"/>
</dbReference>
<dbReference type="InterPro" id="IPR039458">
    <property type="entry name" value="FimA-like"/>
</dbReference>
<dbReference type="RefSeq" id="WP_059964994.1">
    <property type="nucleotide sequence ID" value="NZ_CP013463.1"/>
</dbReference>
<name>A0A107F8P7_9BURK</name>
<evidence type="ECO:0000256" key="4">
    <source>
        <dbReference type="SAM" id="SignalP"/>
    </source>
</evidence>
<evidence type="ECO:0000256" key="1">
    <source>
        <dbReference type="ARBA" id="ARBA00004561"/>
    </source>
</evidence>
<keyword evidence="4" id="KW-0732">Signal</keyword>
<dbReference type="OrthoDB" id="8656135at2"/>
<evidence type="ECO:0000256" key="2">
    <source>
        <dbReference type="ARBA" id="ARBA00006671"/>
    </source>
</evidence>
<sequence length="194" mass="19882">MKMNFLRCCAAAGVVSAALAPSISHAFDGQINFNGSISDVTCNINGAAPGPGNVLEVPLGDHISPTTFTKIGDTSTPVPFQLNIGGNTGCTDDTKVVIDFDPASVNVNPVTGNLKLVGTKPAQGVEIQISDAGNGKAGKITLGKPQNLTDAQVATVKANTATLSYAAAYVSTVDQKSIVTGSGNSFIRYTLAYY</sequence>
<dbReference type="Gene3D" id="2.60.40.1090">
    <property type="entry name" value="Fimbrial-type adhesion domain"/>
    <property type="match status" value="1"/>
</dbReference>
<reference evidence="5 6" key="1">
    <citation type="submission" date="2015-11" db="EMBL/GenBank/DDBJ databases">
        <title>Expanding the genomic diversity of Burkholderia species for the development of highly accurate diagnostics.</title>
        <authorList>
            <person name="Sahl J."/>
            <person name="Keim P."/>
            <person name="Wagner D."/>
        </authorList>
    </citation>
    <scope>NUCLEOTIDE SEQUENCE [LARGE SCALE GENOMIC DNA]</scope>
    <source>
        <strain evidence="5 6">MSMB2167WGS</strain>
    </source>
</reference>
<dbReference type="InterPro" id="IPR036937">
    <property type="entry name" value="Adhesion_dom_fimbrial_sf"/>
</dbReference>
<dbReference type="GO" id="GO:0009289">
    <property type="term" value="C:pilus"/>
    <property type="evidence" value="ECO:0007669"/>
    <property type="project" value="UniProtKB-SubCell"/>
</dbReference>
<dbReference type="PANTHER" id="PTHR33420">
    <property type="entry name" value="FIMBRIAL SUBUNIT ELFA-RELATED"/>
    <property type="match status" value="1"/>
</dbReference>
<evidence type="ECO:0000313" key="5">
    <source>
        <dbReference type="EMBL" id="KWE04382.1"/>
    </source>
</evidence>
<keyword evidence="3" id="KW-0281">Fimbrium</keyword>
<proteinExistence type="inferred from homology"/>
<dbReference type="GO" id="GO:0043709">
    <property type="term" value="P:cell adhesion involved in single-species biofilm formation"/>
    <property type="evidence" value="ECO:0007669"/>
    <property type="project" value="TreeGrafter"/>
</dbReference>
<dbReference type="Proteomes" id="UP000062998">
    <property type="component" value="Unassembled WGS sequence"/>
</dbReference>
<feature type="signal peptide" evidence="4">
    <location>
        <begin position="1"/>
        <end position="26"/>
    </location>
</feature>
<comment type="caution">
    <text evidence="5">The sequence shown here is derived from an EMBL/GenBank/DDBJ whole genome shotgun (WGS) entry which is preliminary data.</text>
</comment>
<dbReference type="AlphaFoldDB" id="A0A107F8P7"/>
<dbReference type="PANTHER" id="PTHR33420:SF26">
    <property type="entry name" value="FIMBRIAL SUBUNIT"/>
    <property type="match status" value="1"/>
</dbReference>
<accession>A0A107F8P7</accession>
<dbReference type="InterPro" id="IPR050263">
    <property type="entry name" value="Bact_Fimbrial_Adh_Pro"/>
</dbReference>
<comment type="subcellular location">
    <subcellularLocation>
        <location evidence="1">Fimbrium</location>
    </subcellularLocation>
</comment>
<dbReference type="Pfam" id="PF16970">
    <property type="entry name" value="FimA"/>
    <property type="match status" value="1"/>
</dbReference>
<evidence type="ECO:0000313" key="6">
    <source>
        <dbReference type="Proteomes" id="UP000062998"/>
    </source>
</evidence>
<evidence type="ECO:0000256" key="3">
    <source>
        <dbReference type="ARBA" id="ARBA00023263"/>
    </source>
</evidence>
<dbReference type="InterPro" id="IPR008966">
    <property type="entry name" value="Adhesion_dom_sf"/>
</dbReference>
<feature type="chain" id="PRO_5007127655" evidence="4">
    <location>
        <begin position="27"/>
        <end position="194"/>
    </location>
</feature>
<comment type="similarity">
    <text evidence="2">Belongs to the fimbrial protein family.</text>
</comment>
<dbReference type="EMBL" id="LPIX01000048">
    <property type="protein sequence ID" value="KWE04382.1"/>
    <property type="molecule type" value="Genomic_DNA"/>
</dbReference>